<dbReference type="Pfam" id="PF00856">
    <property type="entry name" value="SET"/>
    <property type="match status" value="1"/>
</dbReference>
<dbReference type="GO" id="GO:0042054">
    <property type="term" value="F:histone methyltransferase activity"/>
    <property type="evidence" value="ECO:0007669"/>
    <property type="project" value="InterPro"/>
</dbReference>
<keyword evidence="6" id="KW-0479">Metal-binding</keyword>
<reference evidence="11 12" key="1">
    <citation type="submission" date="2018-04" db="EMBL/GenBank/DDBJ databases">
        <title>The genome of golden apple snail Pomacea canaliculata provides insight into stress tolerance and invasive adaptation.</title>
        <authorList>
            <person name="Liu C."/>
            <person name="Liu B."/>
            <person name="Ren Y."/>
            <person name="Zhang Y."/>
            <person name="Wang H."/>
            <person name="Li S."/>
            <person name="Jiang F."/>
            <person name="Yin L."/>
            <person name="Zhang G."/>
            <person name="Qian W."/>
            <person name="Fan W."/>
        </authorList>
    </citation>
    <scope>NUCLEOTIDE SEQUENCE [LARGE SCALE GENOMIC DNA]</scope>
    <source>
        <strain evidence="11">SZHN2017</strain>
        <tissue evidence="11">Muscle</tissue>
    </source>
</reference>
<keyword evidence="7" id="KW-0862">Zinc</keyword>
<evidence type="ECO:0000259" key="9">
    <source>
        <dbReference type="PROSITE" id="PS50280"/>
    </source>
</evidence>
<keyword evidence="3" id="KW-0489">Methyltransferase</keyword>
<protein>
    <recommendedName>
        <fullName evidence="13">SET domain-containing protein</fullName>
    </recommendedName>
</protein>
<keyword evidence="12" id="KW-1185">Reference proteome</keyword>
<keyword evidence="5" id="KW-0949">S-adenosyl-L-methionine</keyword>
<dbReference type="OrthoDB" id="616263at2759"/>
<feature type="domain" description="SET" evidence="9">
    <location>
        <begin position="438"/>
        <end position="560"/>
    </location>
</feature>
<dbReference type="Gene3D" id="2.170.270.10">
    <property type="entry name" value="SET domain"/>
    <property type="match status" value="1"/>
</dbReference>
<evidence type="ECO:0000256" key="2">
    <source>
        <dbReference type="ARBA" id="ARBA00022454"/>
    </source>
</evidence>
<dbReference type="InterPro" id="IPR001214">
    <property type="entry name" value="SET_dom"/>
</dbReference>
<evidence type="ECO:0000313" key="12">
    <source>
        <dbReference type="Proteomes" id="UP000245119"/>
    </source>
</evidence>
<organism evidence="11 12">
    <name type="scientific">Pomacea canaliculata</name>
    <name type="common">Golden apple snail</name>
    <dbReference type="NCBI Taxonomy" id="400727"/>
    <lineage>
        <taxon>Eukaryota</taxon>
        <taxon>Metazoa</taxon>
        <taxon>Spiralia</taxon>
        <taxon>Lophotrochozoa</taxon>
        <taxon>Mollusca</taxon>
        <taxon>Gastropoda</taxon>
        <taxon>Caenogastropoda</taxon>
        <taxon>Architaenioglossa</taxon>
        <taxon>Ampullarioidea</taxon>
        <taxon>Ampullariidae</taxon>
        <taxon>Pomacea</taxon>
    </lineage>
</organism>
<dbReference type="InterPro" id="IPR041320">
    <property type="entry name" value="CxC1"/>
</dbReference>
<dbReference type="PROSITE" id="PS50280">
    <property type="entry name" value="SET"/>
    <property type="match status" value="1"/>
</dbReference>
<evidence type="ECO:0000259" key="10">
    <source>
        <dbReference type="PROSITE" id="PS50867"/>
    </source>
</evidence>
<dbReference type="Pfam" id="PF18802">
    <property type="entry name" value="CxC1"/>
    <property type="match status" value="1"/>
</dbReference>
<dbReference type="GO" id="GO:0005634">
    <property type="term" value="C:nucleus"/>
    <property type="evidence" value="ECO:0007669"/>
    <property type="project" value="InterPro"/>
</dbReference>
<dbReference type="PANTHER" id="PTHR46223:SF3">
    <property type="entry name" value="HISTONE-LYSINE N-METHYLTRANSFERASE SET-23"/>
    <property type="match status" value="1"/>
</dbReference>
<dbReference type="SMART" id="SM00317">
    <property type="entry name" value="SET"/>
    <property type="match status" value="1"/>
</dbReference>
<evidence type="ECO:0000256" key="4">
    <source>
        <dbReference type="ARBA" id="ARBA00022679"/>
    </source>
</evidence>
<dbReference type="InterPro" id="IPR050973">
    <property type="entry name" value="H3K9_Histone-Lys_N-MTase"/>
</dbReference>
<dbReference type="SUPFAM" id="SSF82199">
    <property type="entry name" value="SET domain"/>
    <property type="match status" value="1"/>
</dbReference>
<feature type="domain" description="Pre-SET" evidence="10">
    <location>
        <begin position="371"/>
        <end position="435"/>
    </location>
</feature>
<evidence type="ECO:0000256" key="3">
    <source>
        <dbReference type="ARBA" id="ARBA00022603"/>
    </source>
</evidence>
<evidence type="ECO:0000313" key="11">
    <source>
        <dbReference type="EMBL" id="PVD24213.1"/>
    </source>
</evidence>
<evidence type="ECO:0008006" key="13">
    <source>
        <dbReference type="Google" id="ProtNLM"/>
    </source>
</evidence>
<evidence type="ECO:0000256" key="8">
    <source>
        <dbReference type="SAM" id="MobiDB-lite"/>
    </source>
</evidence>
<proteinExistence type="predicted"/>
<comment type="caution">
    <text evidence="11">The sequence shown here is derived from an EMBL/GenBank/DDBJ whole genome shotgun (WGS) entry which is preliminary data.</text>
</comment>
<dbReference type="EMBL" id="PZQS01000009">
    <property type="protein sequence ID" value="PVD24213.1"/>
    <property type="molecule type" value="Genomic_DNA"/>
</dbReference>
<dbReference type="GO" id="GO:0005694">
    <property type="term" value="C:chromosome"/>
    <property type="evidence" value="ECO:0007669"/>
    <property type="project" value="UniProtKB-SubCell"/>
</dbReference>
<dbReference type="Proteomes" id="UP000245119">
    <property type="component" value="Linkage Group LG9"/>
</dbReference>
<keyword evidence="4" id="KW-0808">Transferase</keyword>
<dbReference type="STRING" id="400727.A0A2T7NST8"/>
<dbReference type="PROSITE" id="PS50867">
    <property type="entry name" value="PRE_SET"/>
    <property type="match status" value="1"/>
</dbReference>
<dbReference type="PANTHER" id="PTHR46223">
    <property type="entry name" value="HISTONE-LYSINE N-METHYLTRANSFERASE SUV39H"/>
    <property type="match status" value="1"/>
</dbReference>
<sequence>MMAARAKLRTDGASCSAINCTNSRYKSSGKSFFRFRLDEARYKMPMRRYKKVPPVKKVRVINPLTGRFITLKENKRQTQDTVSAAPAMQPPIPTPQVSDTVRASCSQQSMPSTSRMDASEFMAVDSENGASNGTSSYWKKKVNGSDKWEKIRKELLVVHTELCAIADQSQCICCDFNLPTIRCLDCGSHALFCEKDFLERHKNAVFHSPEIWNGHCFVPYAAKLPVLVHCNHKIPNCAKRTREIFVIGMRGGPQLFTFEFCSCESDTITLLRHRLWGSSAEIPSVAFKLDVMEWLRALVLECQVSVDGFINALATRLSKIENMSSKKYQLQHQQHIDPDLDDGTGCPACHYVTRSIPGPGSSLKDFKEQFLGCSCQNKCDKTSCECLLQFHESYNKETKQLLPEVIMGTRLKPIVECNSNCRCDSGCANRLVQHGPFIKLKVCKVDEKGYGLFTSEIIPQLSFVCEYAGEIIGIKEAQKRLKEAANDMNYLIVLREHCASGMRLTCVDPRHFGNVGRFLNHSCDPNLVMIPVRVENSVPRLALFARKNILAGEELTFDYSGEALFNSTSSTFQSINSAAHTENKDVPQELQCEESNHFNITQNNVYKSLKEKPVNSRKRKRLGSARGDDIHCSGRSRIIGDLDKSQVTETVA</sequence>
<dbReference type="GO" id="GO:0008270">
    <property type="term" value="F:zinc ion binding"/>
    <property type="evidence" value="ECO:0007669"/>
    <property type="project" value="InterPro"/>
</dbReference>
<dbReference type="InterPro" id="IPR007728">
    <property type="entry name" value="Pre-SET_dom"/>
</dbReference>
<gene>
    <name evidence="11" type="ORF">C0Q70_14683</name>
</gene>
<dbReference type="InterPro" id="IPR046341">
    <property type="entry name" value="SET_dom_sf"/>
</dbReference>
<dbReference type="Pfam" id="PF05033">
    <property type="entry name" value="Pre-SET"/>
    <property type="match status" value="1"/>
</dbReference>
<evidence type="ECO:0000256" key="6">
    <source>
        <dbReference type="ARBA" id="ARBA00022723"/>
    </source>
</evidence>
<comment type="subcellular location">
    <subcellularLocation>
        <location evidence="1">Chromosome</location>
    </subcellularLocation>
</comment>
<feature type="region of interest" description="Disordered" evidence="8">
    <location>
        <begin position="75"/>
        <end position="100"/>
    </location>
</feature>
<dbReference type="GO" id="GO:0032259">
    <property type="term" value="P:methylation"/>
    <property type="evidence" value="ECO:0007669"/>
    <property type="project" value="UniProtKB-KW"/>
</dbReference>
<keyword evidence="2" id="KW-0158">Chromosome</keyword>
<dbReference type="AlphaFoldDB" id="A0A2T7NST8"/>
<evidence type="ECO:0000256" key="1">
    <source>
        <dbReference type="ARBA" id="ARBA00004286"/>
    </source>
</evidence>
<name>A0A2T7NST8_POMCA</name>
<accession>A0A2T7NST8</accession>
<evidence type="ECO:0000256" key="7">
    <source>
        <dbReference type="ARBA" id="ARBA00022833"/>
    </source>
</evidence>
<evidence type="ECO:0000256" key="5">
    <source>
        <dbReference type="ARBA" id="ARBA00022691"/>
    </source>
</evidence>